<evidence type="ECO:0000256" key="1">
    <source>
        <dbReference type="SAM" id="MobiDB-lite"/>
    </source>
</evidence>
<feature type="region of interest" description="Disordered" evidence="1">
    <location>
        <begin position="284"/>
        <end position="584"/>
    </location>
</feature>
<reference evidence="2 3" key="1">
    <citation type="submission" date="2019-09" db="EMBL/GenBank/DDBJ databases">
        <title>The hologenome of the rock-dwelling lichen Lasallia pustulata.</title>
        <authorList>
            <person name="Greshake Tzovaras B."/>
            <person name="Segers F."/>
            <person name="Bicker A."/>
            <person name="Dal Grande F."/>
            <person name="Otte J."/>
            <person name="Hankeln T."/>
            <person name="Schmitt I."/>
            <person name="Ebersberger I."/>
        </authorList>
    </citation>
    <scope>NUCLEOTIDE SEQUENCE [LARGE SCALE GENOMIC DNA]</scope>
    <source>
        <strain evidence="2">A1-1</strain>
    </source>
</reference>
<feature type="compositionally biased region" description="Basic residues" evidence="1">
    <location>
        <begin position="126"/>
        <end position="135"/>
    </location>
</feature>
<comment type="caution">
    <text evidence="2">The sequence shown here is derived from an EMBL/GenBank/DDBJ whole genome shotgun (WGS) entry which is preliminary data.</text>
</comment>
<protein>
    <submittedName>
        <fullName evidence="2">Uncharacterized protein</fullName>
    </submittedName>
</protein>
<evidence type="ECO:0000313" key="3">
    <source>
        <dbReference type="Proteomes" id="UP000324767"/>
    </source>
</evidence>
<evidence type="ECO:0000313" key="2">
    <source>
        <dbReference type="EMBL" id="KAA6410888.1"/>
    </source>
</evidence>
<feature type="compositionally biased region" description="Basic and acidic residues" evidence="1">
    <location>
        <begin position="174"/>
        <end position="184"/>
    </location>
</feature>
<feature type="compositionally biased region" description="Polar residues" evidence="1">
    <location>
        <begin position="327"/>
        <end position="339"/>
    </location>
</feature>
<feature type="compositionally biased region" description="Polar residues" evidence="1">
    <location>
        <begin position="364"/>
        <end position="375"/>
    </location>
</feature>
<accession>A0A5M8PQD1</accession>
<gene>
    <name evidence="2" type="ORF">FRX48_05198</name>
</gene>
<dbReference type="Proteomes" id="UP000324767">
    <property type="component" value="Unassembled WGS sequence"/>
</dbReference>
<name>A0A5M8PQD1_9LECA</name>
<feature type="compositionally biased region" description="Polar residues" evidence="1">
    <location>
        <begin position="451"/>
        <end position="467"/>
    </location>
</feature>
<dbReference type="AlphaFoldDB" id="A0A5M8PQD1"/>
<feature type="compositionally biased region" description="Basic and acidic residues" evidence="1">
    <location>
        <begin position="60"/>
        <end position="77"/>
    </location>
</feature>
<proteinExistence type="predicted"/>
<feature type="region of interest" description="Disordered" evidence="1">
    <location>
        <begin position="119"/>
        <end position="271"/>
    </location>
</feature>
<feature type="compositionally biased region" description="Basic and acidic residues" evidence="1">
    <location>
        <begin position="260"/>
        <end position="271"/>
    </location>
</feature>
<dbReference type="OrthoDB" id="4207369at2759"/>
<dbReference type="EMBL" id="VXIT01000008">
    <property type="protein sequence ID" value="KAA6410888.1"/>
    <property type="molecule type" value="Genomic_DNA"/>
</dbReference>
<feature type="region of interest" description="Disordered" evidence="1">
    <location>
        <begin position="60"/>
        <end position="88"/>
    </location>
</feature>
<sequence length="682" mass="74591">MAAIPPDPTLFTSSWQSNDSLINFQPQAVPHIPRAWERAPHKPFAPQHRGREVWKRYDLRSKKPEHSTEISDGRDDASGQEEVFAGTDRPIKRQCIINAPENAGAYQDQRPPRYIATLRARASGTPRRKLAKRKSLKSDRRKSVAGQISEGTDIPDEIARALKESEEDEDENSASERDIGHSDSMDSCANGEEGSDEATQAETLPPEEAEGLEEPQAPIVMETDEPGPAGNLQDNTKTLPAENEHEDTSATTPKNPAELNRTDGIHLERDPVVDDGAEDIIMEPSSKHDFTSHRSQSTLHKHKSPAADIQNDTVLETENILEHTSENIDQSPRNHTLSAMSEPVLHDQASDSNLRISNDESETIEPQLSSSTRSGSPACDAESVDSSPVVEPLTSLTSEGAFPRHQPATSPKPGQIIEVAQEEAESSRPEPDTDPSTAAANEANGPPPLPQSRTRSGTRFSDDTTLLQDFLNRARAHKAAKATRATPELSNPLDSAKPFSPPRRSPRRSPRKALFELDRNSPSPTKPRDVALRPKTPSKKTANPVESNDADDNDNGATTEPTSRRRSARTRLPTPVATNSQSAGPSLIPVVRRGVDEVVLAKSEAQELAGVTRANTRRNKGAAKLPALRMRMLGMEVEEEGKERESEGGRGRGRGRWLAGMGSWCISGRMWWWGGGREGEGE</sequence>
<organism evidence="2 3">
    <name type="scientific">Lasallia pustulata</name>
    <dbReference type="NCBI Taxonomy" id="136370"/>
    <lineage>
        <taxon>Eukaryota</taxon>
        <taxon>Fungi</taxon>
        <taxon>Dikarya</taxon>
        <taxon>Ascomycota</taxon>
        <taxon>Pezizomycotina</taxon>
        <taxon>Lecanoromycetes</taxon>
        <taxon>OSLEUM clade</taxon>
        <taxon>Umbilicariomycetidae</taxon>
        <taxon>Umbilicariales</taxon>
        <taxon>Umbilicariaceae</taxon>
        <taxon>Lasallia</taxon>
    </lineage>
</organism>